<keyword evidence="1" id="KW-1133">Transmembrane helix</keyword>
<proteinExistence type="predicted"/>
<feature type="transmembrane region" description="Helical" evidence="1">
    <location>
        <begin position="53"/>
        <end position="71"/>
    </location>
</feature>
<gene>
    <name evidence="2" type="ORF">D6D85_07880</name>
</gene>
<reference evidence="2 3" key="1">
    <citation type="submission" date="2018-10" db="EMBL/GenBank/DDBJ databases">
        <title>Co-occurring genomic capacity for anaerobic methane metabolism and dissimilatory sulfite reduction discovered in the Korarchaeota.</title>
        <authorList>
            <person name="Mckay L.J."/>
            <person name="Dlakic M."/>
            <person name="Fields M.W."/>
            <person name="Delmont T.O."/>
            <person name="Eren A.M."/>
            <person name="Jay Z.J."/>
            <person name="Klingelsmith K.B."/>
            <person name="Rusch D.B."/>
            <person name="Inskeep W.P."/>
        </authorList>
    </citation>
    <scope>NUCLEOTIDE SEQUENCE [LARGE SCALE GENOMIC DNA]</scope>
    <source>
        <strain evidence="2 3">MDKW</strain>
    </source>
</reference>
<dbReference type="RefSeq" id="WP_125671462.1">
    <property type="nucleotide sequence ID" value="NZ_RCOS01000090.1"/>
</dbReference>
<comment type="caution">
    <text evidence="2">The sequence shown here is derived from an EMBL/GenBank/DDBJ whole genome shotgun (WGS) entry which is preliminary data.</text>
</comment>
<evidence type="ECO:0000313" key="2">
    <source>
        <dbReference type="EMBL" id="RSN74564.1"/>
    </source>
</evidence>
<keyword evidence="3" id="KW-1185">Reference proteome</keyword>
<evidence type="ECO:0000313" key="3">
    <source>
        <dbReference type="Proteomes" id="UP000277582"/>
    </source>
</evidence>
<accession>A0A429GL63</accession>
<keyword evidence="1" id="KW-0812">Transmembrane</keyword>
<sequence length="164" mass="19124">MQGTSDILKMLLNLIEPQLIISLITLYLIIWFNKIGKIGERERILKDRLMGGTAAWPTLGSELGTFYVYMVRMKESRGFRYRLKKLFLWKVEGYTTIYMTPDELYPSAESKLPEFKEAMERELKIKVNFWKARNGSLVVSLEIPSVDPEECMSILSGEIFEIRE</sequence>
<protein>
    <submittedName>
        <fullName evidence="2">Uncharacterized protein</fullName>
    </submittedName>
</protein>
<dbReference type="AlphaFoldDB" id="A0A429GL63"/>
<organism evidence="2 3">
    <name type="scientific">Candidatus Methanodesulfokora washburnensis</name>
    <dbReference type="NCBI Taxonomy" id="2478471"/>
    <lineage>
        <taxon>Archaea</taxon>
        <taxon>Thermoproteota</taxon>
        <taxon>Candidatus Korarchaeia</taxon>
        <taxon>Candidatus Korarchaeia incertae sedis</taxon>
        <taxon>Candidatus Methanodesulfokora</taxon>
    </lineage>
</organism>
<dbReference type="Proteomes" id="UP000277582">
    <property type="component" value="Unassembled WGS sequence"/>
</dbReference>
<evidence type="ECO:0000256" key="1">
    <source>
        <dbReference type="SAM" id="Phobius"/>
    </source>
</evidence>
<feature type="transmembrane region" description="Helical" evidence="1">
    <location>
        <begin position="12"/>
        <end position="33"/>
    </location>
</feature>
<keyword evidence="1" id="KW-0472">Membrane</keyword>
<name>A0A429GL63_9CREN</name>
<dbReference type="EMBL" id="RCOS01000090">
    <property type="protein sequence ID" value="RSN74564.1"/>
    <property type="molecule type" value="Genomic_DNA"/>
</dbReference>